<organism evidence="3 4">
    <name type="scientific">Fusarium pseudoanthophilum</name>
    <dbReference type="NCBI Taxonomy" id="48495"/>
    <lineage>
        <taxon>Eukaryota</taxon>
        <taxon>Fungi</taxon>
        <taxon>Dikarya</taxon>
        <taxon>Ascomycota</taxon>
        <taxon>Pezizomycotina</taxon>
        <taxon>Sordariomycetes</taxon>
        <taxon>Hypocreomycetidae</taxon>
        <taxon>Hypocreales</taxon>
        <taxon>Nectriaceae</taxon>
        <taxon>Fusarium</taxon>
        <taxon>Fusarium fujikuroi species complex</taxon>
    </lineage>
</organism>
<accession>A0A8H5V3V8</accession>
<sequence length="322" mass="35196">MLQIFAIIFLHLAGICLAQNSSLPKNCTTEIRRIDEDYLIYNSTRTARTSFAGLNRPWYITLAVTDRRGPGIVFGGVDTSQELSTFISVHKTLADRKNSDIRVCPSMLEASNRTSQNPPDMEAPEDTSYENHSCKGVVSEKCIGEFENSTHGIPADATKCPSLYSLDLSDECRALLSISQSISEPSLGCLTICANCYVSAIPRNFSSARCSLDKMPYLDLPEDYLTFGSGLWTGLVGDEDRKDFDKYDLRVQQTIPLLISAAGTNRLICIAPDQVVPGSRKPQLELEGDDDEPEEDENSASRTGGLGAAIFLGVGAMIFSLL</sequence>
<feature type="chain" id="PRO_5034491534" description="FZ domain-containing protein" evidence="2">
    <location>
        <begin position="19"/>
        <end position="322"/>
    </location>
</feature>
<evidence type="ECO:0000313" key="3">
    <source>
        <dbReference type="EMBL" id="KAF5608328.1"/>
    </source>
</evidence>
<proteinExistence type="predicted"/>
<comment type="caution">
    <text evidence="3">The sequence shown here is derived from an EMBL/GenBank/DDBJ whole genome shotgun (WGS) entry which is preliminary data.</text>
</comment>
<gene>
    <name evidence="3" type="ORF">FPANT_544</name>
</gene>
<feature type="region of interest" description="Disordered" evidence="1">
    <location>
        <begin position="279"/>
        <end position="302"/>
    </location>
</feature>
<name>A0A8H5V3V8_9HYPO</name>
<feature type="signal peptide" evidence="2">
    <location>
        <begin position="1"/>
        <end position="18"/>
    </location>
</feature>
<keyword evidence="2" id="KW-0732">Signal</keyword>
<dbReference type="Proteomes" id="UP000544095">
    <property type="component" value="Unassembled WGS sequence"/>
</dbReference>
<feature type="region of interest" description="Disordered" evidence="1">
    <location>
        <begin position="109"/>
        <end position="130"/>
    </location>
</feature>
<evidence type="ECO:0008006" key="5">
    <source>
        <dbReference type="Google" id="ProtNLM"/>
    </source>
</evidence>
<protein>
    <recommendedName>
        <fullName evidence="5">FZ domain-containing protein</fullName>
    </recommendedName>
</protein>
<dbReference type="EMBL" id="JAAOAR010000028">
    <property type="protein sequence ID" value="KAF5608328.1"/>
    <property type="molecule type" value="Genomic_DNA"/>
</dbReference>
<evidence type="ECO:0000256" key="1">
    <source>
        <dbReference type="SAM" id="MobiDB-lite"/>
    </source>
</evidence>
<feature type="compositionally biased region" description="Acidic residues" evidence="1">
    <location>
        <begin position="286"/>
        <end position="298"/>
    </location>
</feature>
<evidence type="ECO:0000256" key="2">
    <source>
        <dbReference type="SAM" id="SignalP"/>
    </source>
</evidence>
<reference evidence="3 4" key="1">
    <citation type="submission" date="2020-05" db="EMBL/GenBank/DDBJ databases">
        <title>Identification and distribution of gene clusters putatively required for synthesis of sphingolipid metabolism inhibitors in phylogenetically diverse species of the filamentous fungus Fusarium.</title>
        <authorList>
            <person name="Kim H.-S."/>
            <person name="Busman M."/>
            <person name="Brown D.W."/>
            <person name="Divon H."/>
            <person name="Uhlig S."/>
            <person name="Proctor R.H."/>
        </authorList>
    </citation>
    <scope>NUCLEOTIDE SEQUENCE [LARGE SCALE GENOMIC DNA]</scope>
    <source>
        <strain evidence="3 4">NRRL 25211</strain>
    </source>
</reference>
<feature type="compositionally biased region" description="Polar residues" evidence="1">
    <location>
        <begin position="109"/>
        <end position="118"/>
    </location>
</feature>
<evidence type="ECO:0000313" key="4">
    <source>
        <dbReference type="Proteomes" id="UP000544095"/>
    </source>
</evidence>
<keyword evidence="4" id="KW-1185">Reference proteome</keyword>
<dbReference type="AlphaFoldDB" id="A0A8H5V3V8"/>